<feature type="domain" description="Gfo/Idh/MocA-like oxidoreductase C-terminal" evidence="4">
    <location>
        <begin position="186"/>
        <end position="352"/>
    </location>
</feature>
<comment type="similarity">
    <text evidence="1">Belongs to the Gfo/Idh/MocA family.</text>
</comment>
<feature type="domain" description="Gfo/Idh/MocA-like oxidoreductase N-terminal" evidence="3">
    <location>
        <begin position="16"/>
        <end position="130"/>
    </location>
</feature>
<keyword evidence="6" id="KW-1185">Reference proteome</keyword>
<keyword evidence="2" id="KW-0560">Oxidoreductase</keyword>
<protein>
    <submittedName>
        <fullName evidence="5">Gfo/Idh/MocA family oxidoreductase</fullName>
    </submittedName>
</protein>
<evidence type="ECO:0000313" key="5">
    <source>
        <dbReference type="EMBL" id="MBK1875823.1"/>
    </source>
</evidence>
<dbReference type="Gene3D" id="3.30.360.10">
    <property type="entry name" value="Dihydrodipicolinate Reductase, domain 2"/>
    <property type="match status" value="1"/>
</dbReference>
<dbReference type="Pfam" id="PF01408">
    <property type="entry name" value="GFO_IDH_MocA"/>
    <property type="match status" value="1"/>
</dbReference>
<comment type="caution">
    <text evidence="5">The sequence shown here is derived from an EMBL/GenBank/DDBJ whole genome shotgun (WGS) entry which is preliminary data.</text>
</comment>
<sequence length="355" mass="39265">MEISYKPELPQNGYPIVIIGAGGIVRDAHLPAYRQAGFKVHGITNRTRARAEALAKDFDIPNVYDSVEEAVAAAPSNAVFDITLMPNQFVAALEQLPDGAPVLIQKPMGDDLEQTKAILEVCRRKKLKAAINCQLRFAPFVMAARDIVSKGLIGELYDMEVRVSVETPWSLFPNVMHHPRLEIQQHSVHYIDLLRSFLGDPSGLWAKTCGNPHTDLSSTRTSLIFEYGEKLRASISTNHDHRFGSRNQESFIKWEGSKGAIIAKFGLLKNYPVGEEDSFEYCILEEGKEPVWQSVEIEGSWFPEAFIGSMAEVMRYAEGSSDHMATDVEDVAKTMACVEAAYSSSDGGSTPIPVL</sequence>
<evidence type="ECO:0000256" key="2">
    <source>
        <dbReference type="ARBA" id="ARBA00023002"/>
    </source>
</evidence>
<accession>A0A934RYE8</accession>
<reference evidence="5" key="1">
    <citation type="submission" date="2021-01" db="EMBL/GenBank/DDBJ databases">
        <title>Modified the classification status of verrucomicrobia.</title>
        <authorList>
            <person name="Feng X."/>
        </authorList>
    </citation>
    <scope>NUCLEOTIDE SEQUENCE</scope>
    <source>
        <strain evidence="5">KCTC 13126</strain>
    </source>
</reference>
<dbReference type="PANTHER" id="PTHR43708">
    <property type="entry name" value="CONSERVED EXPRESSED OXIDOREDUCTASE (EUROFUNG)"/>
    <property type="match status" value="1"/>
</dbReference>
<dbReference type="InterPro" id="IPR000683">
    <property type="entry name" value="Gfo/Idh/MocA-like_OxRdtase_N"/>
</dbReference>
<dbReference type="EMBL" id="JAENIL010000004">
    <property type="protein sequence ID" value="MBK1875823.1"/>
    <property type="molecule type" value="Genomic_DNA"/>
</dbReference>
<organism evidence="5 6">
    <name type="scientific">Pelagicoccus mobilis</name>
    <dbReference type="NCBI Taxonomy" id="415221"/>
    <lineage>
        <taxon>Bacteria</taxon>
        <taxon>Pseudomonadati</taxon>
        <taxon>Verrucomicrobiota</taxon>
        <taxon>Opitutia</taxon>
        <taxon>Puniceicoccales</taxon>
        <taxon>Pelagicoccaceae</taxon>
        <taxon>Pelagicoccus</taxon>
    </lineage>
</organism>
<dbReference type="InterPro" id="IPR004104">
    <property type="entry name" value="Gfo/Idh/MocA-like_OxRdtase_C"/>
</dbReference>
<dbReference type="AlphaFoldDB" id="A0A934RYE8"/>
<dbReference type="GO" id="GO:0016491">
    <property type="term" value="F:oxidoreductase activity"/>
    <property type="evidence" value="ECO:0007669"/>
    <property type="project" value="UniProtKB-KW"/>
</dbReference>
<dbReference type="Proteomes" id="UP000617628">
    <property type="component" value="Unassembled WGS sequence"/>
</dbReference>
<dbReference type="PANTHER" id="PTHR43708:SF5">
    <property type="entry name" value="CONSERVED EXPRESSED OXIDOREDUCTASE (EUROFUNG)-RELATED"/>
    <property type="match status" value="1"/>
</dbReference>
<evidence type="ECO:0000256" key="1">
    <source>
        <dbReference type="ARBA" id="ARBA00010928"/>
    </source>
</evidence>
<dbReference type="GO" id="GO:0000166">
    <property type="term" value="F:nucleotide binding"/>
    <property type="evidence" value="ECO:0007669"/>
    <property type="project" value="InterPro"/>
</dbReference>
<name>A0A934RYE8_9BACT</name>
<dbReference type="Gene3D" id="3.40.50.720">
    <property type="entry name" value="NAD(P)-binding Rossmann-like Domain"/>
    <property type="match status" value="1"/>
</dbReference>
<proteinExistence type="inferred from homology"/>
<evidence type="ECO:0000259" key="3">
    <source>
        <dbReference type="Pfam" id="PF01408"/>
    </source>
</evidence>
<dbReference type="InterPro" id="IPR051317">
    <property type="entry name" value="Gfo/Idh/MocA_oxidoreduct"/>
</dbReference>
<gene>
    <name evidence="5" type="ORF">JIN87_03025</name>
</gene>
<evidence type="ECO:0000259" key="4">
    <source>
        <dbReference type="Pfam" id="PF02894"/>
    </source>
</evidence>
<evidence type="ECO:0000313" key="6">
    <source>
        <dbReference type="Proteomes" id="UP000617628"/>
    </source>
</evidence>
<dbReference type="InterPro" id="IPR036291">
    <property type="entry name" value="NAD(P)-bd_dom_sf"/>
</dbReference>
<dbReference type="Pfam" id="PF02894">
    <property type="entry name" value="GFO_IDH_MocA_C"/>
    <property type="match status" value="1"/>
</dbReference>
<dbReference type="RefSeq" id="WP_200354038.1">
    <property type="nucleotide sequence ID" value="NZ_JAENIL010000004.1"/>
</dbReference>
<dbReference type="SUPFAM" id="SSF51735">
    <property type="entry name" value="NAD(P)-binding Rossmann-fold domains"/>
    <property type="match status" value="1"/>
</dbReference>
<dbReference type="SUPFAM" id="SSF55347">
    <property type="entry name" value="Glyceraldehyde-3-phosphate dehydrogenase-like, C-terminal domain"/>
    <property type="match status" value="1"/>
</dbReference>